<reference evidence="1" key="1">
    <citation type="submission" date="2019-08" db="EMBL/GenBank/DDBJ databases">
        <authorList>
            <person name="Kucharzyk K."/>
            <person name="Murdoch R.W."/>
            <person name="Higgins S."/>
            <person name="Loffler F."/>
        </authorList>
    </citation>
    <scope>NUCLEOTIDE SEQUENCE</scope>
</reference>
<dbReference type="AlphaFoldDB" id="A0A645D7E5"/>
<evidence type="ECO:0000313" key="1">
    <source>
        <dbReference type="EMBL" id="MPM84978.1"/>
    </source>
</evidence>
<dbReference type="Pfam" id="PF01257">
    <property type="entry name" value="2Fe-2S_thioredx"/>
    <property type="match status" value="1"/>
</dbReference>
<dbReference type="InterPro" id="IPR036249">
    <property type="entry name" value="Thioredoxin-like_sf"/>
</dbReference>
<evidence type="ECO:0008006" key="2">
    <source>
        <dbReference type="Google" id="ProtNLM"/>
    </source>
</evidence>
<comment type="caution">
    <text evidence="1">The sequence shown here is derived from an EMBL/GenBank/DDBJ whole genome shotgun (WGS) entry which is preliminary data.</text>
</comment>
<proteinExistence type="predicted"/>
<dbReference type="PANTHER" id="PTHR10371:SF3">
    <property type="entry name" value="NADH DEHYDROGENASE [UBIQUINONE] FLAVOPROTEIN 2, MITOCHONDRIAL"/>
    <property type="match status" value="1"/>
</dbReference>
<sequence>MFHRNPTGKYHLKICRTLSCALGGAYKLHEFFCQKTGLDPHAHGPQTTADGKFTVEFVECLASCGTAPVMMCNDSFHEGVTLDKAGEILGECK</sequence>
<gene>
    <name evidence="1" type="ORF">SDC9_132054</name>
</gene>
<dbReference type="SUPFAM" id="SSF52833">
    <property type="entry name" value="Thioredoxin-like"/>
    <property type="match status" value="1"/>
</dbReference>
<protein>
    <recommendedName>
        <fullName evidence="2">NAD(P)H-dependent oxidoreductase subunit E</fullName>
    </recommendedName>
</protein>
<dbReference type="CDD" id="cd03064">
    <property type="entry name" value="TRX_Fd_NuoE"/>
    <property type="match status" value="1"/>
</dbReference>
<dbReference type="Gene3D" id="3.40.30.10">
    <property type="entry name" value="Glutaredoxin"/>
    <property type="match status" value="1"/>
</dbReference>
<accession>A0A645D7E5</accession>
<dbReference type="GO" id="GO:0003954">
    <property type="term" value="F:NADH dehydrogenase activity"/>
    <property type="evidence" value="ECO:0007669"/>
    <property type="project" value="TreeGrafter"/>
</dbReference>
<dbReference type="InterPro" id="IPR002023">
    <property type="entry name" value="NuoE-like"/>
</dbReference>
<dbReference type="EMBL" id="VSSQ01033399">
    <property type="protein sequence ID" value="MPM84978.1"/>
    <property type="molecule type" value="Genomic_DNA"/>
</dbReference>
<dbReference type="PANTHER" id="PTHR10371">
    <property type="entry name" value="NADH DEHYDROGENASE UBIQUINONE FLAVOPROTEIN 2, MITOCHONDRIAL"/>
    <property type="match status" value="1"/>
</dbReference>
<name>A0A645D7E5_9ZZZZ</name>
<dbReference type="InterPro" id="IPR042128">
    <property type="entry name" value="NuoE_dom"/>
</dbReference>
<organism evidence="1">
    <name type="scientific">bioreactor metagenome</name>
    <dbReference type="NCBI Taxonomy" id="1076179"/>
    <lineage>
        <taxon>unclassified sequences</taxon>
        <taxon>metagenomes</taxon>
        <taxon>ecological metagenomes</taxon>
    </lineage>
</organism>
<dbReference type="PROSITE" id="PS01099">
    <property type="entry name" value="COMPLEX1_24K"/>
    <property type="match status" value="1"/>
</dbReference>